<reference evidence="1 2" key="1">
    <citation type="submission" date="2019-09" db="EMBL/GenBank/DDBJ databases">
        <authorList>
            <person name="Chandra G."/>
            <person name="Truman W A."/>
        </authorList>
    </citation>
    <scope>NUCLEOTIDE SEQUENCE [LARGE SCALE GENOMIC DNA]</scope>
    <source>
        <strain evidence="1">PS710</strain>
    </source>
</reference>
<proteinExistence type="predicted"/>
<dbReference type="Pfam" id="PF11154">
    <property type="entry name" value="DUF2934"/>
    <property type="match status" value="1"/>
</dbReference>
<dbReference type="RefSeq" id="WP_150764065.1">
    <property type="nucleotide sequence ID" value="NZ_CABVHW010000004.1"/>
</dbReference>
<evidence type="ECO:0008006" key="3">
    <source>
        <dbReference type="Google" id="ProtNLM"/>
    </source>
</evidence>
<name>A0A5E7BJE9_PSEFL</name>
<protein>
    <recommendedName>
        <fullName evidence="3">DUF2934 domain-containing protein</fullName>
    </recommendedName>
</protein>
<dbReference type="Proteomes" id="UP000381093">
    <property type="component" value="Unassembled WGS sequence"/>
</dbReference>
<evidence type="ECO:0000313" key="2">
    <source>
        <dbReference type="Proteomes" id="UP000381093"/>
    </source>
</evidence>
<organism evidence="1 2">
    <name type="scientific">Pseudomonas fluorescens</name>
    <dbReference type="NCBI Taxonomy" id="294"/>
    <lineage>
        <taxon>Bacteria</taxon>
        <taxon>Pseudomonadati</taxon>
        <taxon>Pseudomonadota</taxon>
        <taxon>Gammaproteobacteria</taxon>
        <taxon>Pseudomonadales</taxon>
        <taxon>Pseudomonadaceae</taxon>
        <taxon>Pseudomonas</taxon>
    </lineage>
</organism>
<dbReference type="AlphaFoldDB" id="A0A5E7BJE9"/>
<sequence>MINESKIRERAYALWEKDACPQGAALFYWRLAEDQLAAELRSSRAAPLMQTLEKRKAA</sequence>
<dbReference type="EMBL" id="CABVHW010000004">
    <property type="protein sequence ID" value="VVN88474.1"/>
    <property type="molecule type" value="Genomic_DNA"/>
</dbReference>
<accession>A0A5E7BJE9</accession>
<gene>
    <name evidence="1" type="ORF">PS710_01682</name>
</gene>
<evidence type="ECO:0000313" key="1">
    <source>
        <dbReference type="EMBL" id="VVN88474.1"/>
    </source>
</evidence>
<dbReference type="InterPro" id="IPR021327">
    <property type="entry name" value="DUF2934"/>
</dbReference>